<dbReference type="OrthoDB" id="9779630at2"/>
<dbReference type="KEGG" id="jte:ASJ30_12255"/>
<dbReference type="PANTHER" id="PTHR31088:SF6">
    <property type="entry name" value="PHAGE SHOCK PROTEIN A"/>
    <property type="match status" value="1"/>
</dbReference>
<evidence type="ECO:0000313" key="7">
    <source>
        <dbReference type="Proteomes" id="UP000192634"/>
    </source>
</evidence>
<dbReference type="InterPro" id="IPR007157">
    <property type="entry name" value="PspA_VIPP1"/>
</dbReference>
<dbReference type="RefSeq" id="WP_072625357.1">
    <property type="nucleotide sequence ID" value="NZ_CBDRLL010000002.1"/>
</dbReference>
<reference evidence="5 7" key="2">
    <citation type="submission" date="2017-04" db="EMBL/GenBank/DDBJ databases">
        <authorList>
            <person name="Afonso C.L."/>
            <person name="Miller P.J."/>
            <person name="Scott M.A."/>
            <person name="Spackman E."/>
            <person name="Goraichik I."/>
            <person name="Dimitrov K.M."/>
            <person name="Suarez D.L."/>
            <person name="Swayne D.E."/>
        </authorList>
    </citation>
    <scope>NUCLEOTIDE SEQUENCE [LARGE SCALE GENOMIC DNA]</scope>
    <source>
        <strain evidence="5 7">CGMCC 1.12511</strain>
    </source>
</reference>
<dbReference type="Pfam" id="PF04012">
    <property type="entry name" value="PspA_IM30"/>
    <property type="match status" value="1"/>
</dbReference>
<evidence type="ECO:0000313" key="6">
    <source>
        <dbReference type="Proteomes" id="UP000182938"/>
    </source>
</evidence>
<dbReference type="AlphaFoldDB" id="A0A1L3MIH7"/>
<dbReference type="PANTHER" id="PTHR31088">
    <property type="entry name" value="MEMBRANE-ASSOCIATED PROTEIN VIPP1, CHLOROPLASTIC"/>
    <property type="match status" value="1"/>
</dbReference>
<reference evidence="4 8" key="3">
    <citation type="submission" date="2020-10" db="EMBL/GenBank/DDBJ databases">
        <title>Janibacter indicus TT2 genome sequence.</title>
        <authorList>
            <person name="Lee K."/>
            <person name="Ganzorig M."/>
        </authorList>
    </citation>
    <scope>NUCLEOTIDE SEQUENCE [LARGE SCALE GENOMIC DNA]</scope>
    <source>
        <strain evidence="4 8">TT2</strain>
    </source>
</reference>
<gene>
    <name evidence="3" type="ORF">ASJ30_12255</name>
    <name evidence="4" type="ORF">IGS73_13705</name>
    <name evidence="5" type="ORF">SAMN06296429_10421</name>
</gene>
<evidence type="ECO:0000256" key="2">
    <source>
        <dbReference type="SAM" id="Coils"/>
    </source>
</evidence>
<dbReference type="Proteomes" id="UP000182938">
    <property type="component" value="Chromosome"/>
</dbReference>
<sequence length="238" mass="25855">MTQKQTILGRVSQLAKANINALLDRAEDPEKMLDQLVRDYTNSIAEAEEAVAQTIAHVRMAEGDLKADREAATEWGNKAAAAAKKADELTAAGDTAGADKFTNLARVALQRQIQHEGEAKEAEPTIQAQNAQVEQLKSGLVSMKTKLEDLKARRSALVARARSAEAQARVQQAVGSIDVMDPTSELGRFEDRIRQQEALVQGRAEAQSATLEDQFAELEDHSQDAEIEARLAALRGQA</sequence>
<evidence type="ECO:0000313" key="5">
    <source>
        <dbReference type="EMBL" id="SMC48205.1"/>
    </source>
</evidence>
<name>A0A1L3MIH7_9MICO</name>
<feature type="coiled-coil region" evidence="2">
    <location>
        <begin position="133"/>
        <end position="167"/>
    </location>
</feature>
<dbReference type="EMBL" id="FWXN01000004">
    <property type="protein sequence ID" value="SMC48205.1"/>
    <property type="molecule type" value="Genomic_DNA"/>
</dbReference>
<keyword evidence="6" id="KW-1185">Reference proteome</keyword>
<accession>A0A1W1ZI14</accession>
<evidence type="ECO:0000313" key="3">
    <source>
        <dbReference type="EMBL" id="APH02203.1"/>
    </source>
</evidence>
<dbReference type="EMBL" id="CP013290">
    <property type="protein sequence ID" value="APH02203.1"/>
    <property type="molecule type" value="Genomic_DNA"/>
</dbReference>
<evidence type="ECO:0000256" key="1">
    <source>
        <dbReference type="ARBA" id="ARBA00043985"/>
    </source>
</evidence>
<dbReference type="EMBL" id="CP062789">
    <property type="protein sequence ID" value="QOK22142.1"/>
    <property type="molecule type" value="Genomic_DNA"/>
</dbReference>
<proteinExistence type="inferred from homology"/>
<keyword evidence="2" id="KW-0175">Coiled coil</keyword>
<evidence type="ECO:0000313" key="8">
    <source>
        <dbReference type="Proteomes" id="UP000593998"/>
    </source>
</evidence>
<comment type="similarity">
    <text evidence="1">Belongs to the PspA/Vipp/IM30 family.</text>
</comment>
<dbReference type="Proteomes" id="UP000192634">
    <property type="component" value="Unassembled WGS sequence"/>
</dbReference>
<evidence type="ECO:0000313" key="4">
    <source>
        <dbReference type="EMBL" id="QOK22142.1"/>
    </source>
</evidence>
<accession>A0A1L3MIH7</accession>
<protein>
    <submittedName>
        <fullName evidence="5">Phage shock protein A (PspA) family protein</fullName>
    </submittedName>
    <submittedName>
        <fullName evidence="4">PspA/IM30 family protein</fullName>
    </submittedName>
</protein>
<reference evidence="3 6" key="1">
    <citation type="submission" date="2015-11" db="EMBL/GenBank/DDBJ databases">
        <authorList>
            <person name="Zhang Y."/>
            <person name="Guo Z."/>
        </authorList>
    </citation>
    <scope>NUCLEOTIDE SEQUENCE [LARGE SCALE GENOMIC DNA]</scope>
    <source>
        <strain evidence="3 6">YFY001</strain>
    </source>
</reference>
<organism evidence="3 6">
    <name type="scientific">Janibacter indicus</name>
    <dbReference type="NCBI Taxonomy" id="857417"/>
    <lineage>
        <taxon>Bacteria</taxon>
        <taxon>Bacillati</taxon>
        <taxon>Actinomycetota</taxon>
        <taxon>Actinomycetes</taxon>
        <taxon>Micrococcales</taxon>
        <taxon>Intrasporangiaceae</taxon>
        <taxon>Janibacter</taxon>
    </lineage>
</organism>
<dbReference type="Proteomes" id="UP000593998">
    <property type="component" value="Chromosome"/>
</dbReference>